<protein>
    <recommendedName>
        <fullName evidence="10">G-protein coupled receptors family 1 profile domain-containing protein</fullName>
    </recommendedName>
</protein>
<evidence type="ECO:0000256" key="5">
    <source>
        <dbReference type="ARBA" id="ARBA00023136"/>
    </source>
</evidence>
<comment type="similarity">
    <text evidence="8">Belongs to the G-protein coupled receptor 1 family.</text>
</comment>
<evidence type="ECO:0000256" key="2">
    <source>
        <dbReference type="ARBA" id="ARBA00022692"/>
    </source>
</evidence>
<dbReference type="PhylomeDB" id="A7RU26"/>
<dbReference type="FunFam" id="1.20.1070.10:FF:000801">
    <property type="entry name" value="Predicted protein"/>
    <property type="match status" value="1"/>
</dbReference>
<dbReference type="Gene3D" id="1.20.1070.10">
    <property type="entry name" value="Rhodopsin 7-helix transmembrane proteins"/>
    <property type="match status" value="1"/>
</dbReference>
<keyword evidence="2 8" id="KW-0812">Transmembrane</keyword>
<keyword evidence="3 9" id="KW-1133">Transmembrane helix</keyword>
<evidence type="ECO:0000313" key="12">
    <source>
        <dbReference type="Proteomes" id="UP000001593"/>
    </source>
</evidence>
<reference evidence="11 12" key="1">
    <citation type="journal article" date="2007" name="Science">
        <title>Sea anemone genome reveals ancestral eumetazoan gene repertoire and genomic organization.</title>
        <authorList>
            <person name="Putnam N.H."/>
            <person name="Srivastava M."/>
            <person name="Hellsten U."/>
            <person name="Dirks B."/>
            <person name="Chapman J."/>
            <person name="Salamov A."/>
            <person name="Terry A."/>
            <person name="Shapiro H."/>
            <person name="Lindquist E."/>
            <person name="Kapitonov V.V."/>
            <person name="Jurka J."/>
            <person name="Genikhovich G."/>
            <person name="Grigoriev I.V."/>
            <person name="Lucas S.M."/>
            <person name="Steele R.E."/>
            <person name="Finnerty J.R."/>
            <person name="Technau U."/>
            <person name="Martindale M.Q."/>
            <person name="Rokhsar D.S."/>
        </authorList>
    </citation>
    <scope>NUCLEOTIDE SEQUENCE [LARGE SCALE GENOMIC DNA]</scope>
    <source>
        <strain evidence="12">CH2 X CH6</strain>
    </source>
</reference>
<evidence type="ECO:0000313" key="11">
    <source>
        <dbReference type="EMBL" id="EDO45009.1"/>
    </source>
</evidence>
<evidence type="ECO:0000259" key="10">
    <source>
        <dbReference type="PROSITE" id="PS50262"/>
    </source>
</evidence>
<comment type="subcellular location">
    <subcellularLocation>
        <location evidence="1">Membrane</location>
        <topology evidence="1">Multi-pass membrane protein</topology>
    </subcellularLocation>
</comment>
<dbReference type="PRINTS" id="PR00237">
    <property type="entry name" value="GPCRRHODOPSN"/>
</dbReference>
<feature type="transmembrane region" description="Helical" evidence="9">
    <location>
        <begin position="250"/>
        <end position="271"/>
    </location>
</feature>
<dbReference type="GO" id="GO:0005886">
    <property type="term" value="C:plasma membrane"/>
    <property type="evidence" value="ECO:0000318"/>
    <property type="project" value="GO_Central"/>
</dbReference>
<evidence type="ECO:0000256" key="1">
    <source>
        <dbReference type="ARBA" id="ARBA00004141"/>
    </source>
</evidence>
<gene>
    <name evidence="11" type="ORF">NEMVEDRAFT_v1g202179</name>
</gene>
<feature type="transmembrane region" description="Helical" evidence="9">
    <location>
        <begin position="291"/>
        <end position="311"/>
    </location>
</feature>
<feature type="transmembrane region" description="Helical" evidence="9">
    <location>
        <begin position="193"/>
        <end position="215"/>
    </location>
</feature>
<dbReference type="GO" id="GO:0007218">
    <property type="term" value="P:neuropeptide signaling pathway"/>
    <property type="evidence" value="ECO:0000318"/>
    <property type="project" value="GO_Central"/>
</dbReference>
<keyword evidence="6 8" id="KW-0675">Receptor</keyword>
<dbReference type="AlphaFoldDB" id="A7RU26"/>
<feature type="transmembrane region" description="Helical" evidence="9">
    <location>
        <begin position="66"/>
        <end position="88"/>
    </location>
</feature>
<dbReference type="InParanoid" id="A7RU26"/>
<dbReference type="GO" id="GO:0008528">
    <property type="term" value="F:G protein-coupled peptide receptor activity"/>
    <property type="evidence" value="ECO:0000318"/>
    <property type="project" value="GO_Central"/>
</dbReference>
<keyword evidence="7 8" id="KW-0807">Transducer</keyword>
<evidence type="ECO:0000256" key="7">
    <source>
        <dbReference type="ARBA" id="ARBA00023224"/>
    </source>
</evidence>
<sequence>MFLNNTTLNTSSGELEDMVLANSDGNQAFVTSLVALSIIVFMGIIGNSLVMAVVGRIPSMRTTTNYLLVNVAVADLVTLLLTALHVGLAKLAMAQRGLAQSVMFCKFIQANTISNVPILATGWTLTVIAIERYNALIQPMKNARRLTKHNVWYAIAVMWVVSIVMCLPLLIYLDVDDVTRQCTPGANMHKLNISLTVMVILMTLVPFIVIAICYFQIISGLYFKGTICTNTTNPELYHEELVAKRRLVKLLLMVTAFFFFTFVPYGVAMILRFSLDAKKNATELLALQELVSVLSFLIPLHSALNPVLYAFQSRNYREGFWIVTKKIFRRDSLERNNNCQRPVGTMV</sequence>
<dbReference type="CDD" id="cd00637">
    <property type="entry name" value="7tm_classA_rhodopsin-like"/>
    <property type="match status" value="1"/>
</dbReference>
<dbReference type="HOGENOM" id="CLU_009579_6_0_1"/>
<dbReference type="PROSITE" id="PS00237">
    <property type="entry name" value="G_PROTEIN_RECEP_F1_1"/>
    <property type="match status" value="1"/>
</dbReference>
<evidence type="ECO:0000256" key="3">
    <source>
        <dbReference type="ARBA" id="ARBA00022989"/>
    </source>
</evidence>
<evidence type="ECO:0000256" key="4">
    <source>
        <dbReference type="ARBA" id="ARBA00023040"/>
    </source>
</evidence>
<dbReference type="EMBL" id="DS469539">
    <property type="protein sequence ID" value="EDO45009.1"/>
    <property type="molecule type" value="Genomic_DNA"/>
</dbReference>
<dbReference type="SUPFAM" id="SSF81321">
    <property type="entry name" value="Family A G protein-coupled receptor-like"/>
    <property type="match status" value="1"/>
</dbReference>
<dbReference type="InterPro" id="IPR000276">
    <property type="entry name" value="GPCR_Rhodpsn"/>
</dbReference>
<dbReference type="Proteomes" id="UP000001593">
    <property type="component" value="Unassembled WGS sequence"/>
</dbReference>
<dbReference type="eggNOG" id="KOG4219">
    <property type="taxonomic scope" value="Eukaryota"/>
</dbReference>
<dbReference type="FunCoup" id="A7RU26">
    <property type="interactions" value="179"/>
</dbReference>
<organism evidence="11 12">
    <name type="scientific">Nematostella vectensis</name>
    <name type="common">Starlet sea anemone</name>
    <dbReference type="NCBI Taxonomy" id="45351"/>
    <lineage>
        <taxon>Eukaryota</taxon>
        <taxon>Metazoa</taxon>
        <taxon>Cnidaria</taxon>
        <taxon>Anthozoa</taxon>
        <taxon>Hexacorallia</taxon>
        <taxon>Actiniaria</taxon>
        <taxon>Edwardsiidae</taxon>
        <taxon>Nematostella</taxon>
    </lineage>
</organism>
<dbReference type="PROSITE" id="PS50262">
    <property type="entry name" value="G_PROTEIN_RECEP_F1_2"/>
    <property type="match status" value="1"/>
</dbReference>
<keyword evidence="12" id="KW-1185">Reference proteome</keyword>
<proteinExistence type="inferred from homology"/>
<dbReference type="STRING" id="45351.A7RU26"/>
<keyword evidence="5 9" id="KW-0472">Membrane</keyword>
<dbReference type="OrthoDB" id="5989681at2759"/>
<feature type="domain" description="G-protein coupled receptors family 1 profile" evidence="10">
    <location>
        <begin position="46"/>
        <end position="309"/>
    </location>
</feature>
<feature type="transmembrane region" description="Helical" evidence="9">
    <location>
        <begin position="151"/>
        <end position="173"/>
    </location>
</feature>
<dbReference type="Pfam" id="PF00001">
    <property type="entry name" value="7tm_1"/>
    <property type="match status" value="1"/>
</dbReference>
<evidence type="ECO:0000256" key="6">
    <source>
        <dbReference type="ARBA" id="ARBA00023170"/>
    </source>
</evidence>
<dbReference type="PANTHER" id="PTHR45695">
    <property type="entry name" value="LEUCOKININ RECEPTOR-RELATED"/>
    <property type="match status" value="1"/>
</dbReference>
<evidence type="ECO:0000256" key="8">
    <source>
        <dbReference type="RuleBase" id="RU000688"/>
    </source>
</evidence>
<keyword evidence="4 8" id="KW-0297">G-protein coupled receptor</keyword>
<dbReference type="OMA" id="CHADLEE"/>
<accession>A7RU26</accession>
<evidence type="ECO:0000256" key="9">
    <source>
        <dbReference type="SAM" id="Phobius"/>
    </source>
</evidence>
<feature type="transmembrane region" description="Helical" evidence="9">
    <location>
        <begin position="108"/>
        <end position="130"/>
    </location>
</feature>
<name>A7RU26_NEMVE</name>
<dbReference type="KEGG" id="nve:5516972"/>
<dbReference type="InterPro" id="IPR017452">
    <property type="entry name" value="GPCR_Rhodpsn_7TM"/>
</dbReference>
<feature type="transmembrane region" description="Helical" evidence="9">
    <location>
        <begin position="28"/>
        <end position="54"/>
    </location>
</feature>
<dbReference type="PANTHER" id="PTHR45695:SF9">
    <property type="entry name" value="LEUCOKININ RECEPTOR"/>
    <property type="match status" value="1"/>
</dbReference>